<gene>
    <name evidence="2" type="ORF">CK820_G0032380</name>
</gene>
<feature type="signal peptide" evidence="1">
    <location>
        <begin position="1"/>
        <end position="25"/>
    </location>
</feature>
<dbReference type="Proteomes" id="UP000236370">
    <property type="component" value="Unassembled WGS sequence"/>
</dbReference>
<organism evidence="2 3">
    <name type="scientific">Pan troglodytes</name>
    <name type="common">Chimpanzee</name>
    <dbReference type="NCBI Taxonomy" id="9598"/>
    <lineage>
        <taxon>Eukaryota</taxon>
        <taxon>Metazoa</taxon>
        <taxon>Chordata</taxon>
        <taxon>Craniata</taxon>
        <taxon>Vertebrata</taxon>
        <taxon>Euteleostomi</taxon>
        <taxon>Mammalia</taxon>
        <taxon>Eutheria</taxon>
        <taxon>Euarchontoglires</taxon>
        <taxon>Primates</taxon>
        <taxon>Haplorrhini</taxon>
        <taxon>Catarrhini</taxon>
        <taxon>Hominidae</taxon>
        <taxon>Pan</taxon>
    </lineage>
</organism>
<evidence type="ECO:0000313" key="3">
    <source>
        <dbReference type="Proteomes" id="UP000236370"/>
    </source>
</evidence>
<accession>A0A2J8L6N6</accession>
<keyword evidence="1" id="KW-0732">Signal</keyword>
<dbReference type="EMBL" id="NBAG03000308">
    <property type="protein sequence ID" value="PNI42929.1"/>
    <property type="molecule type" value="Genomic_DNA"/>
</dbReference>
<dbReference type="AlphaFoldDB" id="A0A2J8L6N6"/>
<feature type="non-terminal residue" evidence="2">
    <location>
        <position position="1"/>
    </location>
</feature>
<sequence length="108" mass="11394">ATSPSSSWAATLALWLGLLFPMETAQHLAQPWTPTRPAIITVNAKPIPSLQCVGQMASPTCLPALLAATARISRAVRASPPSLLRTQPWFLENAPVLGAKRPSSPSSV</sequence>
<evidence type="ECO:0000313" key="2">
    <source>
        <dbReference type="EMBL" id="PNI42929.1"/>
    </source>
</evidence>
<proteinExistence type="predicted"/>
<evidence type="ECO:0000256" key="1">
    <source>
        <dbReference type="SAM" id="SignalP"/>
    </source>
</evidence>
<comment type="caution">
    <text evidence="2">The sequence shown here is derived from an EMBL/GenBank/DDBJ whole genome shotgun (WGS) entry which is preliminary data.</text>
</comment>
<feature type="chain" id="PRO_5014415632" evidence="1">
    <location>
        <begin position="26"/>
        <end position="108"/>
    </location>
</feature>
<name>A0A2J8L6N6_PANTR</name>
<protein>
    <submittedName>
        <fullName evidence="2">SLCO3A1 isoform 10</fullName>
    </submittedName>
</protein>
<reference evidence="2 3" key="1">
    <citation type="submission" date="2017-12" db="EMBL/GenBank/DDBJ databases">
        <title>High-resolution comparative analysis of great ape genomes.</title>
        <authorList>
            <person name="Pollen A."/>
            <person name="Hastie A."/>
            <person name="Hormozdiari F."/>
            <person name="Dougherty M."/>
            <person name="Liu R."/>
            <person name="Chaisson M."/>
            <person name="Hoppe E."/>
            <person name="Hill C."/>
            <person name="Pang A."/>
            <person name="Hillier L."/>
            <person name="Baker C."/>
            <person name="Armstrong J."/>
            <person name="Shendure J."/>
            <person name="Paten B."/>
            <person name="Wilson R."/>
            <person name="Chao H."/>
            <person name="Schneider V."/>
            <person name="Ventura M."/>
            <person name="Kronenberg Z."/>
            <person name="Murali S."/>
            <person name="Gordon D."/>
            <person name="Cantsilieris S."/>
            <person name="Munson K."/>
            <person name="Nelson B."/>
            <person name="Raja A."/>
            <person name="Underwood J."/>
            <person name="Diekhans M."/>
            <person name="Fiddes I."/>
            <person name="Haussler D."/>
            <person name="Eichler E."/>
        </authorList>
    </citation>
    <scope>NUCLEOTIDE SEQUENCE [LARGE SCALE GENOMIC DNA]</scope>
    <source>
        <strain evidence="2">Yerkes chimp pedigree #C0471</strain>
    </source>
</reference>